<dbReference type="OMA" id="MHSVAAT"/>
<feature type="domain" description="PHD-type" evidence="4">
    <location>
        <begin position="47"/>
        <end position="100"/>
    </location>
</feature>
<sequence>MNPEQNRRQCAACGEPEPLFTHTVHKNSGFRQLCTDCLLKEHRELFCPVCLNVFVDVPPPQARIICLNCPSITHLDCYRPPSSSAASSSSATPSFTCPPCSDPNFSFFSSKFRPPSSDQSGEINNDDGSESIVEYESATALIAAANIAAVNMNNAAAHLKKEAVRKILEAKLAKKRAKEAMVILHDLVLKQKASEKGNPNKRKASDR</sequence>
<dbReference type="KEGG" id="eus:EUTSA_v10022081mg"/>
<keyword evidence="2" id="KW-0863">Zinc-finger</keyword>
<evidence type="ECO:0000256" key="3">
    <source>
        <dbReference type="ARBA" id="ARBA00022833"/>
    </source>
</evidence>
<dbReference type="Proteomes" id="UP000030689">
    <property type="component" value="Unassembled WGS sequence"/>
</dbReference>
<dbReference type="Gramene" id="ESQ48179">
    <property type="protein sequence ID" value="ESQ48179"/>
    <property type="gene ID" value="EUTSA_v10022081mg"/>
</dbReference>
<dbReference type="Gene3D" id="3.30.40.10">
    <property type="entry name" value="Zinc/RING finger domain, C3HC4 (zinc finger)"/>
    <property type="match status" value="1"/>
</dbReference>
<proteinExistence type="predicted"/>
<protein>
    <recommendedName>
        <fullName evidence="4">PHD-type domain-containing protein</fullName>
    </recommendedName>
</protein>
<dbReference type="AlphaFoldDB" id="V4LWH6"/>
<dbReference type="PROSITE" id="PS01359">
    <property type="entry name" value="ZF_PHD_1"/>
    <property type="match status" value="1"/>
</dbReference>
<evidence type="ECO:0000259" key="4">
    <source>
        <dbReference type="Pfam" id="PF00628"/>
    </source>
</evidence>
<dbReference type="GO" id="GO:0008270">
    <property type="term" value="F:zinc ion binding"/>
    <property type="evidence" value="ECO:0007669"/>
    <property type="project" value="UniProtKB-KW"/>
</dbReference>
<dbReference type="STRING" id="72664.V4LWH6"/>
<dbReference type="PANTHER" id="PTHR34451:SF7">
    <property type="entry name" value="PHD FINGER FAMILY PROTEIN"/>
    <property type="match status" value="1"/>
</dbReference>
<dbReference type="eggNOG" id="ENOG502S2BS">
    <property type="taxonomic scope" value="Eukaryota"/>
</dbReference>
<gene>
    <name evidence="5" type="ORF">EUTSA_v10022081mg</name>
</gene>
<accession>V4LWH6</accession>
<organism evidence="5 6">
    <name type="scientific">Eutrema salsugineum</name>
    <name type="common">Saltwater cress</name>
    <name type="synonym">Sisymbrium salsugineum</name>
    <dbReference type="NCBI Taxonomy" id="72664"/>
    <lineage>
        <taxon>Eukaryota</taxon>
        <taxon>Viridiplantae</taxon>
        <taxon>Streptophyta</taxon>
        <taxon>Embryophyta</taxon>
        <taxon>Tracheophyta</taxon>
        <taxon>Spermatophyta</taxon>
        <taxon>Magnoliopsida</taxon>
        <taxon>eudicotyledons</taxon>
        <taxon>Gunneridae</taxon>
        <taxon>Pentapetalae</taxon>
        <taxon>rosids</taxon>
        <taxon>malvids</taxon>
        <taxon>Brassicales</taxon>
        <taxon>Brassicaceae</taxon>
        <taxon>Eutremeae</taxon>
        <taxon>Eutrema</taxon>
    </lineage>
</organism>
<dbReference type="InterPro" id="IPR019787">
    <property type="entry name" value="Znf_PHD-finger"/>
</dbReference>
<reference evidence="5 6" key="1">
    <citation type="journal article" date="2013" name="Front. Plant Sci.">
        <title>The Reference Genome of the Halophytic Plant Eutrema salsugineum.</title>
        <authorList>
            <person name="Yang R."/>
            <person name="Jarvis D.E."/>
            <person name="Chen H."/>
            <person name="Beilstein M.A."/>
            <person name="Grimwood J."/>
            <person name="Jenkins J."/>
            <person name="Shu S."/>
            <person name="Prochnik S."/>
            <person name="Xin M."/>
            <person name="Ma C."/>
            <person name="Schmutz J."/>
            <person name="Wing R.A."/>
            <person name="Mitchell-Olds T."/>
            <person name="Schumaker K.S."/>
            <person name="Wang X."/>
        </authorList>
    </citation>
    <scope>NUCLEOTIDE SEQUENCE [LARGE SCALE GENOMIC DNA]</scope>
</reference>
<keyword evidence="6" id="KW-1185">Reference proteome</keyword>
<dbReference type="Pfam" id="PF00628">
    <property type="entry name" value="PHD"/>
    <property type="match status" value="1"/>
</dbReference>
<evidence type="ECO:0000313" key="6">
    <source>
        <dbReference type="Proteomes" id="UP000030689"/>
    </source>
</evidence>
<dbReference type="InterPro" id="IPR019786">
    <property type="entry name" value="Zinc_finger_PHD-type_CS"/>
</dbReference>
<keyword evidence="1" id="KW-0479">Metal-binding</keyword>
<dbReference type="InterPro" id="IPR011011">
    <property type="entry name" value="Znf_FYVE_PHD"/>
</dbReference>
<dbReference type="PANTHER" id="PTHR34451">
    <property type="entry name" value="PHD FINGER FAMILY PROTEIN"/>
    <property type="match status" value="1"/>
</dbReference>
<dbReference type="EMBL" id="KI517408">
    <property type="protein sequence ID" value="ESQ48179.1"/>
    <property type="molecule type" value="Genomic_DNA"/>
</dbReference>
<evidence type="ECO:0000313" key="5">
    <source>
        <dbReference type="EMBL" id="ESQ48179.1"/>
    </source>
</evidence>
<name>V4LWH6_EUTSA</name>
<evidence type="ECO:0000256" key="2">
    <source>
        <dbReference type="ARBA" id="ARBA00022771"/>
    </source>
</evidence>
<dbReference type="InterPro" id="IPR013083">
    <property type="entry name" value="Znf_RING/FYVE/PHD"/>
</dbReference>
<keyword evidence="3" id="KW-0862">Zinc</keyword>
<dbReference type="SUPFAM" id="SSF57903">
    <property type="entry name" value="FYVE/PHD zinc finger"/>
    <property type="match status" value="1"/>
</dbReference>
<evidence type="ECO:0000256" key="1">
    <source>
        <dbReference type="ARBA" id="ARBA00022723"/>
    </source>
</evidence>
<dbReference type="OrthoDB" id="692041at2759"/>